<dbReference type="RefSeq" id="WP_207299133.1">
    <property type="nucleotide sequence ID" value="NZ_CP071444.1"/>
</dbReference>
<dbReference type="Gene3D" id="3.90.230.10">
    <property type="entry name" value="Creatinase/methionine aminopeptidase superfamily"/>
    <property type="match status" value="1"/>
</dbReference>
<organism evidence="10 11">
    <name type="scientific">Alkalibacter rhizosphaerae</name>
    <dbReference type="NCBI Taxonomy" id="2815577"/>
    <lineage>
        <taxon>Bacteria</taxon>
        <taxon>Bacillati</taxon>
        <taxon>Bacillota</taxon>
        <taxon>Clostridia</taxon>
        <taxon>Eubacteriales</taxon>
        <taxon>Eubacteriaceae</taxon>
        <taxon>Alkalibacter</taxon>
    </lineage>
</organism>
<keyword evidence="6" id="KW-0378">Hydrolase</keyword>
<protein>
    <recommendedName>
        <fullName evidence="4">Xaa-Pro aminopeptidase</fullName>
        <ecNumber evidence="4">3.4.11.9</ecNumber>
    </recommendedName>
</protein>
<dbReference type="InterPro" id="IPR036005">
    <property type="entry name" value="Creatinase/aminopeptidase-like"/>
</dbReference>
<evidence type="ECO:0000256" key="2">
    <source>
        <dbReference type="ARBA" id="ARBA00001936"/>
    </source>
</evidence>
<reference evidence="10" key="1">
    <citation type="submission" date="2021-03" db="EMBL/GenBank/DDBJ databases">
        <title>Alkalibacter marinus sp. nov., isolated from tidal flat sediment.</title>
        <authorList>
            <person name="Namirimu T."/>
            <person name="Yang J.-A."/>
            <person name="Yang S.-H."/>
            <person name="Kim Y.-J."/>
            <person name="Kwon K.K."/>
        </authorList>
    </citation>
    <scope>NUCLEOTIDE SEQUENCE</scope>
    <source>
        <strain evidence="10">ES005</strain>
    </source>
</reference>
<sequence>MDKNFYYLTGLARPDLIYAAWKGKEKWEEFLFIPKVDPVQEKWVGKFLREEEAKETSGVDAILHVDAFENKLHQRIQQTADPVHSCYLDLAQNAPTDHRTPALAWASTFQDRYPQLKLENVAPQMAAQRFIKADHEIDQLKKAIAITDETFQLLLQKAPQCSHEHELEAYLDFSFRLHGAKHAFDTIAASGKNATVLHYVDNNAPLEKDGLILFDFGARWNNYCADISRTFPASGTFTPRQREVYSVVLDTLKKTVEEMKAGASMKEINAFSKDLLAKGCIQLGLITDESDVDKYYYHSIGHPLGLDTHDVGDRDMVLTPGMVYTCEPGLYIEEEGIGVRIEDDILITEEGPVNLSAQIIKEADDIEAFMKGN</sequence>
<dbReference type="InterPro" id="IPR052433">
    <property type="entry name" value="X-Pro_dipept-like"/>
</dbReference>
<name>A0A974XDR4_9FIRM</name>
<proteinExistence type="inferred from homology"/>
<dbReference type="Proteomes" id="UP000663499">
    <property type="component" value="Chromosome"/>
</dbReference>
<dbReference type="SUPFAM" id="SSF55920">
    <property type="entry name" value="Creatinase/aminopeptidase"/>
    <property type="match status" value="1"/>
</dbReference>
<dbReference type="GO" id="GO:0030145">
    <property type="term" value="F:manganese ion binding"/>
    <property type="evidence" value="ECO:0007669"/>
    <property type="project" value="InterPro"/>
</dbReference>
<evidence type="ECO:0000256" key="5">
    <source>
        <dbReference type="ARBA" id="ARBA00022723"/>
    </source>
</evidence>
<dbReference type="Pfam" id="PF05195">
    <property type="entry name" value="AMP_N"/>
    <property type="match status" value="1"/>
</dbReference>
<comment type="cofactor">
    <cofactor evidence="2">
        <name>Mn(2+)</name>
        <dbReference type="ChEBI" id="CHEBI:29035"/>
    </cofactor>
</comment>
<evidence type="ECO:0000256" key="4">
    <source>
        <dbReference type="ARBA" id="ARBA00012574"/>
    </source>
</evidence>
<evidence type="ECO:0000259" key="8">
    <source>
        <dbReference type="Pfam" id="PF00557"/>
    </source>
</evidence>
<evidence type="ECO:0000256" key="6">
    <source>
        <dbReference type="ARBA" id="ARBA00022801"/>
    </source>
</evidence>
<evidence type="ECO:0000256" key="1">
    <source>
        <dbReference type="ARBA" id="ARBA00001424"/>
    </source>
</evidence>
<dbReference type="SUPFAM" id="SSF53092">
    <property type="entry name" value="Creatinase/prolidase N-terminal domain"/>
    <property type="match status" value="1"/>
</dbReference>
<dbReference type="EMBL" id="CP071444">
    <property type="protein sequence ID" value="QSX07791.1"/>
    <property type="molecule type" value="Genomic_DNA"/>
</dbReference>
<keyword evidence="5" id="KW-0479">Metal-binding</keyword>
<evidence type="ECO:0000256" key="3">
    <source>
        <dbReference type="ARBA" id="ARBA00008766"/>
    </source>
</evidence>
<evidence type="ECO:0000313" key="10">
    <source>
        <dbReference type="EMBL" id="QSX07791.1"/>
    </source>
</evidence>
<dbReference type="KEGG" id="alka:J0B03_08160"/>
<keyword evidence="10" id="KW-0031">Aminopeptidase</keyword>
<accession>A0A974XDR4</accession>
<comment type="similarity">
    <text evidence="3">Belongs to the peptidase M24B family.</text>
</comment>
<feature type="domain" description="Aminopeptidase P N-terminal" evidence="9">
    <location>
        <begin position="2"/>
        <end position="79"/>
    </location>
</feature>
<dbReference type="GO" id="GO:0070006">
    <property type="term" value="F:metalloaminopeptidase activity"/>
    <property type="evidence" value="ECO:0007669"/>
    <property type="project" value="InterPro"/>
</dbReference>
<dbReference type="EC" id="3.4.11.9" evidence="4"/>
<dbReference type="GO" id="GO:0005829">
    <property type="term" value="C:cytosol"/>
    <property type="evidence" value="ECO:0007669"/>
    <property type="project" value="TreeGrafter"/>
</dbReference>
<dbReference type="InterPro" id="IPR000994">
    <property type="entry name" value="Pept_M24"/>
</dbReference>
<comment type="catalytic activity">
    <reaction evidence="1">
        <text>Release of any N-terminal amino acid, including proline, that is linked to proline, even from a dipeptide or tripeptide.</text>
        <dbReference type="EC" id="3.4.11.9"/>
    </reaction>
</comment>
<dbReference type="GO" id="GO:0006508">
    <property type="term" value="P:proteolysis"/>
    <property type="evidence" value="ECO:0007669"/>
    <property type="project" value="TreeGrafter"/>
</dbReference>
<dbReference type="PANTHER" id="PTHR43226">
    <property type="entry name" value="XAA-PRO AMINOPEPTIDASE 3"/>
    <property type="match status" value="1"/>
</dbReference>
<dbReference type="InterPro" id="IPR029149">
    <property type="entry name" value="Creatin/AminoP/Spt16_N"/>
</dbReference>
<gene>
    <name evidence="10" type="ORF">J0B03_08160</name>
</gene>
<dbReference type="Gene3D" id="3.40.350.10">
    <property type="entry name" value="Creatinase/prolidase N-terminal domain"/>
    <property type="match status" value="1"/>
</dbReference>
<dbReference type="PANTHER" id="PTHR43226:SF4">
    <property type="entry name" value="XAA-PRO AMINOPEPTIDASE 3"/>
    <property type="match status" value="1"/>
</dbReference>
<keyword evidence="10" id="KW-0645">Protease</keyword>
<dbReference type="Pfam" id="PF00557">
    <property type="entry name" value="Peptidase_M24"/>
    <property type="match status" value="1"/>
</dbReference>
<dbReference type="AlphaFoldDB" id="A0A974XDR4"/>
<keyword evidence="7" id="KW-0464">Manganese</keyword>
<evidence type="ECO:0000256" key="7">
    <source>
        <dbReference type="ARBA" id="ARBA00023211"/>
    </source>
</evidence>
<feature type="domain" description="Peptidase M24" evidence="8">
    <location>
        <begin position="139"/>
        <end position="349"/>
    </location>
</feature>
<dbReference type="InterPro" id="IPR007865">
    <property type="entry name" value="Aminopep_P_N"/>
</dbReference>
<keyword evidence="11" id="KW-1185">Reference proteome</keyword>
<evidence type="ECO:0000259" key="9">
    <source>
        <dbReference type="Pfam" id="PF05195"/>
    </source>
</evidence>
<evidence type="ECO:0000313" key="11">
    <source>
        <dbReference type="Proteomes" id="UP000663499"/>
    </source>
</evidence>